<dbReference type="SUPFAM" id="SSF54001">
    <property type="entry name" value="Cysteine proteinases"/>
    <property type="match status" value="1"/>
</dbReference>
<evidence type="ECO:0000256" key="7">
    <source>
        <dbReference type="SAM" id="Coils"/>
    </source>
</evidence>
<name>A0A409WN17_PSICY</name>
<organism evidence="10 11">
    <name type="scientific">Psilocybe cyanescens</name>
    <dbReference type="NCBI Taxonomy" id="93625"/>
    <lineage>
        <taxon>Eukaryota</taxon>
        <taxon>Fungi</taxon>
        <taxon>Dikarya</taxon>
        <taxon>Basidiomycota</taxon>
        <taxon>Agaricomycotina</taxon>
        <taxon>Agaricomycetes</taxon>
        <taxon>Agaricomycetidae</taxon>
        <taxon>Agaricales</taxon>
        <taxon>Agaricineae</taxon>
        <taxon>Strophariaceae</taxon>
        <taxon>Psilocybe</taxon>
    </lineage>
</organism>
<evidence type="ECO:0000256" key="5">
    <source>
        <dbReference type="ARBA" id="ARBA00022801"/>
    </source>
</evidence>
<dbReference type="EC" id="3.4.19.12" evidence="2"/>
<evidence type="ECO:0000313" key="10">
    <source>
        <dbReference type="EMBL" id="PPQ79891.1"/>
    </source>
</evidence>
<dbReference type="GO" id="GO:0004843">
    <property type="term" value="F:cysteine-type deubiquitinase activity"/>
    <property type="evidence" value="ECO:0007669"/>
    <property type="project" value="UniProtKB-EC"/>
</dbReference>
<feature type="compositionally biased region" description="Polar residues" evidence="8">
    <location>
        <begin position="219"/>
        <end position="229"/>
    </location>
</feature>
<evidence type="ECO:0000256" key="2">
    <source>
        <dbReference type="ARBA" id="ARBA00012759"/>
    </source>
</evidence>
<comment type="catalytic activity">
    <reaction evidence="1">
        <text>Thiol-dependent hydrolysis of ester, thioester, amide, peptide and isopeptide bonds formed by the C-terminal Gly of ubiquitin (a 76-residue protein attached to proteins as an intracellular targeting signal).</text>
        <dbReference type="EC" id="3.4.19.12"/>
    </reaction>
</comment>
<dbReference type="Pfam" id="PF13446">
    <property type="entry name" value="RPT"/>
    <property type="match status" value="1"/>
</dbReference>
<feature type="region of interest" description="Disordered" evidence="8">
    <location>
        <begin position="936"/>
        <end position="1050"/>
    </location>
</feature>
<feature type="coiled-coil region" evidence="7">
    <location>
        <begin position="1292"/>
        <end position="1319"/>
    </location>
</feature>
<dbReference type="CDD" id="cd02666">
    <property type="entry name" value="Peptidase_C19J"/>
    <property type="match status" value="1"/>
</dbReference>
<evidence type="ECO:0000256" key="4">
    <source>
        <dbReference type="ARBA" id="ARBA00022786"/>
    </source>
</evidence>
<accession>A0A409WN17</accession>
<dbReference type="STRING" id="93625.A0A409WN17"/>
<comment type="caution">
    <text evidence="10">The sequence shown here is derived from an EMBL/GenBank/DDBJ whole genome shotgun (WGS) entry which is preliminary data.</text>
</comment>
<keyword evidence="6" id="KW-0788">Thiol protease</keyword>
<dbReference type="InterPro" id="IPR025305">
    <property type="entry name" value="UCH_repeat_domain"/>
</dbReference>
<dbReference type="InterPro" id="IPR018200">
    <property type="entry name" value="USP_CS"/>
</dbReference>
<dbReference type="InterPro" id="IPR001394">
    <property type="entry name" value="Peptidase_C19_UCH"/>
</dbReference>
<feature type="compositionally biased region" description="Low complexity" evidence="8">
    <location>
        <begin position="230"/>
        <end position="242"/>
    </location>
</feature>
<reference evidence="10 11" key="1">
    <citation type="journal article" date="2018" name="Evol. Lett.">
        <title>Horizontal gene cluster transfer increased hallucinogenic mushroom diversity.</title>
        <authorList>
            <person name="Reynolds H.T."/>
            <person name="Vijayakumar V."/>
            <person name="Gluck-Thaler E."/>
            <person name="Korotkin H.B."/>
            <person name="Matheny P.B."/>
            <person name="Slot J.C."/>
        </authorList>
    </citation>
    <scope>NUCLEOTIDE SEQUENCE [LARGE SCALE GENOMIC DNA]</scope>
    <source>
        <strain evidence="10 11">2631</strain>
    </source>
</reference>
<keyword evidence="11" id="KW-1185">Reference proteome</keyword>
<dbReference type="Proteomes" id="UP000283269">
    <property type="component" value="Unassembled WGS sequence"/>
</dbReference>
<keyword evidence="4" id="KW-0833">Ubl conjugation pathway</keyword>
<proteinExistence type="predicted"/>
<evidence type="ECO:0000259" key="9">
    <source>
        <dbReference type="PROSITE" id="PS50235"/>
    </source>
</evidence>
<dbReference type="InterPro" id="IPR028889">
    <property type="entry name" value="USP"/>
</dbReference>
<dbReference type="PROSITE" id="PS00973">
    <property type="entry name" value="USP_2"/>
    <property type="match status" value="1"/>
</dbReference>
<dbReference type="PANTHER" id="PTHR43982">
    <property type="entry name" value="UBIQUITIN CARBOXYL-TERMINAL HYDROLASE"/>
    <property type="match status" value="1"/>
</dbReference>
<dbReference type="Pfam" id="PF00443">
    <property type="entry name" value="UCH"/>
    <property type="match status" value="1"/>
</dbReference>
<evidence type="ECO:0000256" key="1">
    <source>
        <dbReference type="ARBA" id="ARBA00000707"/>
    </source>
</evidence>
<dbReference type="EMBL" id="NHYD01003359">
    <property type="protein sequence ID" value="PPQ79891.1"/>
    <property type="molecule type" value="Genomic_DNA"/>
</dbReference>
<dbReference type="PROSITE" id="PS00972">
    <property type="entry name" value="USP_1"/>
    <property type="match status" value="1"/>
</dbReference>
<feature type="compositionally biased region" description="Low complexity" evidence="8">
    <location>
        <begin position="1018"/>
        <end position="1039"/>
    </location>
</feature>
<feature type="compositionally biased region" description="Polar residues" evidence="8">
    <location>
        <begin position="68"/>
        <end position="77"/>
    </location>
</feature>
<feature type="compositionally biased region" description="Polar residues" evidence="8">
    <location>
        <begin position="974"/>
        <end position="983"/>
    </location>
</feature>
<evidence type="ECO:0000256" key="3">
    <source>
        <dbReference type="ARBA" id="ARBA00022670"/>
    </source>
</evidence>
<keyword evidence="7" id="KW-0175">Coiled coil</keyword>
<gene>
    <name evidence="10" type="ORF">CVT25_002947</name>
</gene>
<evidence type="ECO:0000256" key="6">
    <source>
        <dbReference type="ARBA" id="ARBA00022807"/>
    </source>
</evidence>
<dbReference type="Gene3D" id="3.90.70.10">
    <property type="entry name" value="Cysteine proteinases"/>
    <property type="match status" value="2"/>
</dbReference>
<feature type="region of interest" description="Disordered" evidence="8">
    <location>
        <begin position="1"/>
        <end position="82"/>
    </location>
</feature>
<protein>
    <recommendedName>
        <fullName evidence="2">ubiquitinyl hydrolase 1</fullName>
        <ecNumber evidence="2">3.4.19.12</ecNumber>
    </recommendedName>
</protein>
<dbReference type="GO" id="GO:0043161">
    <property type="term" value="P:proteasome-mediated ubiquitin-dependent protein catabolic process"/>
    <property type="evidence" value="ECO:0007669"/>
    <property type="project" value="InterPro"/>
</dbReference>
<sequence length="1418" mass="159252">MDNSDTPKTRRPLPTPGAPVSQRPSTPILSPAPIPTTSFYGTKAPPLPSRPKNPGSAHTEYVAPARHNSPSYDSSSGYREPELVEDIADEDMLPELIPQSEPTWTSDISQDASGPWQGDGWSSTAIADWEQASTSNWAERGVHTTVGANYSMDYLSSNRIDEFTIDGRNHYEETNWWNPEERTRNKRPGFGVLPPVLAEELHNPNHSLFSVNVTTPLTPTHVSMPSKDQSLPGPSIPSSSPPHSHHSSSENALPPSEDEVRMSVPHPNAYYCPKDNGWVILSWKSSSVPPPLSRTYNNRSGPSMPDQLRRRQTQSCTEDAEQPFGKTNKTHHFHKYDKAIDSHKLTPPFRQDEWQFIESIKQKRRAGAIINSDLDINTISTEEAGALSEKEAELEEEGKLLDLYVCCQCSFYCVASGVIPGVIPRKHIDELVREKKGHPTLGKTGEFSVALALETVLTAIENKLWKGNNRQIKVMSSGFQAKVGWTPNIKRIFECLGFLEEVVERDCTLRPPVTDTVTAVGKQNRRKLLRAWVEIASWLTDYKKLHASHFKDVVKEHKLYVQLDSAREMYQTAIGAHPDQIPRGGLSDTMLEAVRPLEAAFRGLGLTPTTFSADLLIFAYLAQCRCDPAGTSKYFTYLTAIVKQLDEYGGCPAQVQELVVMEQSRERFTSDDVATAATTLGFGPDNILGVEYDQDDIPDEFVENAWKDCVKRSWRDLEHGSETQRHSNEAFRILAESRGSTKLRKAWEVGKSKYMNPDRAYDTLEIPKDVDDHMLITVYNMRLEETPMQLEKMREAMSVIAEVRDSDRLRQFLSSGQDPGDIVAPTRPDLPRGLNQLGNTCYLNSLLQYFYTIKDLREAVSPMSKLDLKALDDEKVSDEDLKRHRVGGRLVTRREIIRSRKFINQLADLFFNLEYSENAAVTPTIELAKLALITSRDEEEDEVDKGGTDSSNDTDATLVEDGPPRTIATESPHILQSPSSPSSVLGKRPRDIDRQNSTMDVDAPLIQSPKDIDGFVMPPSQRDPSSSGSTSSRPEASSSKLPAATDKDGDTTMLPALVAQKPVPPPRKRVETSDSTMMFGKQHDVAECMDNCMFQIETALLKFDEMSDDSDKTSVVKSLFYGKIRQRLTGADAQQSRSSIHEKEDLFSHLPVNVTNDGVDIYDGLSGYFDDMVEFEGRKARMEVTLVDLPPVLQIQLQRVQFNRETLQPYKSQAYVKFGENLYMDRFMDTANPEKKAKSKAIQAELNACRDRVRLLVEGKDLPYASSVEHTQKFLFGLRTAEAIPGIEDETLQQLEEEKVRINDEIDRLRFRIDVLKNELENIWADCTEAAYELTSVFIHRGSSPSWGHYFFYSRHLPGSPDSWFKYNDSDVTVVSKDEVLSDTTGSTANPYLLVFARKDSNVVDTVKRFDASMLDSS</sequence>
<dbReference type="PANTHER" id="PTHR43982:SF6">
    <property type="entry name" value="UBIQUITIN CARBOXYL-TERMINAL HYDROLASE 2-RELATED"/>
    <property type="match status" value="1"/>
</dbReference>
<keyword evidence="3" id="KW-0645">Protease</keyword>
<dbReference type="InterPro" id="IPR044635">
    <property type="entry name" value="UBP14-like"/>
</dbReference>
<evidence type="ECO:0000313" key="11">
    <source>
        <dbReference type="Proteomes" id="UP000283269"/>
    </source>
</evidence>
<feature type="domain" description="USP" evidence="9">
    <location>
        <begin position="832"/>
        <end position="1399"/>
    </location>
</feature>
<dbReference type="GO" id="GO:0070628">
    <property type="term" value="F:proteasome binding"/>
    <property type="evidence" value="ECO:0007669"/>
    <property type="project" value="TreeGrafter"/>
</dbReference>
<feature type="region of interest" description="Disordered" evidence="8">
    <location>
        <begin position="219"/>
        <end position="261"/>
    </location>
</feature>
<dbReference type="PROSITE" id="PS50235">
    <property type="entry name" value="USP_3"/>
    <property type="match status" value="1"/>
</dbReference>
<evidence type="ECO:0000256" key="8">
    <source>
        <dbReference type="SAM" id="MobiDB-lite"/>
    </source>
</evidence>
<keyword evidence="5" id="KW-0378">Hydrolase</keyword>
<dbReference type="GO" id="GO:0016579">
    <property type="term" value="P:protein deubiquitination"/>
    <property type="evidence" value="ECO:0007669"/>
    <property type="project" value="InterPro"/>
</dbReference>
<dbReference type="OrthoDB" id="2420415at2759"/>
<dbReference type="InParanoid" id="A0A409WN17"/>
<dbReference type="InterPro" id="IPR038765">
    <property type="entry name" value="Papain-like_cys_pep_sf"/>
</dbReference>
<dbReference type="GO" id="GO:0061136">
    <property type="term" value="P:regulation of proteasomal protein catabolic process"/>
    <property type="evidence" value="ECO:0007669"/>
    <property type="project" value="TreeGrafter"/>
</dbReference>